<comment type="caution">
    <text evidence="9">The sequence shown here is derived from an EMBL/GenBank/DDBJ whole genome shotgun (WGS) entry which is preliminary data.</text>
</comment>
<evidence type="ECO:0000256" key="7">
    <source>
        <dbReference type="SAM" id="MobiDB-lite"/>
    </source>
</evidence>
<dbReference type="EMBL" id="MQMG01000008">
    <property type="protein sequence ID" value="OKO95301.1"/>
    <property type="molecule type" value="Genomic_DNA"/>
</dbReference>
<dbReference type="PANTHER" id="PTHR10465:SF0">
    <property type="entry name" value="SARCALUMENIN"/>
    <property type="match status" value="1"/>
</dbReference>
<evidence type="ECO:0000256" key="1">
    <source>
        <dbReference type="ARBA" id="ARBA00004370"/>
    </source>
</evidence>
<evidence type="ECO:0000256" key="4">
    <source>
        <dbReference type="ARBA" id="ARBA00023134"/>
    </source>
</evidence>
<sequence length="1263" mass="140465">MNVNDIDGNKGVLVMGNIAIERPSLRLWLSKMIDMHDQLQSADDQEHADKVKQLIEKAASGELIVAFCGHFSAGKSSLINALLGEPLLPSSPIPTSANLVKVKAGPDYVRVFFHRDEPVEYEPPYDPDLIRAQCRDGETIEWIEISRTTDAIPPGVAILDTPGIDSTDDAHRLATESALHLADVVFYVMDYNHVQAELNFQFTKQLTDEGKTVYLIINQIDKHRDDELPFAEFRASAAEAFRRWGVEAARLFFLSLKAPSHPHNEWHELVTCLRRLFADKEEWLVRGAESALKRIAAGHLEHLRARHEPLEQEIEARLEALGGADDEAAAIAELDRLEAELADWQTAPARAEGAFRSELERVLQNAYLMPFETRERAEAYLQAMQPNFKVGLLFAKTKTEQERKRRLEAFYESVKAQAAAQIEWHVRQLLVQFGKEWHADDAWLSECQQWTAEWDETMLAGLVKQGAESSGAALLNYTDEVAAALKKRYRDSALALFAELKEQIAKRAAAQTETLNGQLSAAREKVELAARLARLRAERDERRRAFEQLIAAPCESASLDENRLAALTAPPVFRKARHAEAAKPQAASKPAETSRLSVKEQALGQEAAGLGVSERADEARTLSSGGKQRSEEAAERLEEAVAWLERSEMLGRFAGPLRDKARRLRERSFTVALFGAFSAGKSSLANALLGAPLLPSSPNPTTAAISKIAPPDHKHPHGTAVVKVKSEPKIWTDVQSSLRQCGHEADTWDEALRLCARLAESGAEHPAQKPHVAFLAAAAAGYERMNGRFGEIVSIGWEELETYVADEAVSCFLDEVVLYADCPLTRQGVTLVDTPGVDSLNARHTGVAFHYMKHADALLFVTYYNHAFSKADREFLLQLGRVKDTFALDKMFFVINAADLAQSKEELEAVISYMNGELARFGIRFPRLYALSSRLALAEKTGAEPGPRGVLADSGLSAFETDFFRFLTEELAEVAVESAYAELERARRTAEEFARAAGQSEAEKAEKRQALEAVKTKMHAVLAGIDDAYGRQALRQEVDELLYYVKQRVFFRLNDMFKEAFNPAVLRDDQGPARRALERCLDELLASVGFDLAQELRATSLRVESFLHKQLAEQFSRLFHELRRFDDALALTPPEPFAFSAPEFANALGDVDRARFAKALSLYKNAKSFFERDEKRRMKEEIEAALVEPIDAYLAEQKERLVATYAEQYKAAVAALSAALAEQVDSYMEGLLAVLSATADHEALARIEAALRGLLSGRGGEAR</sequence>
<feature type="domain" description="Dynamin N-terminal" evidence="8">
    <location>
        <begin position="671"/>
        <end position="897"/>
    </location>
</feature>
<dbReference type="PANTHER" id="PTHR10465">
    <property type="entry name" value="TRANSMEMBRANE GTPASE FZO1"/>
    <property type="match status" value="1"/>
</dbReference>
<keyword evidence="2" id="KW-0547">Nucleotide-binding</keyword>
<feature type="coiled-coil region" evidence="6">
    <location>
        <begin position="976"/>
        <end position="1003"/>
    </location>
</feature>
<evidence type="ECO:0000256" key="2">
    <source>
        <dbReference type="ARBA" id="ARBA00022741"/>
    </source>
</evidence>
<dbReference type="CDD" id="cd09912">
    <property type="entry name" value="DLP_2"/>
    <property type="match status" value="2"/>
</dbReference>
<dbReference type="GO" id="GO:0005525">
    <property type="term" value="F:GTP binding"/>
    <property type="evidence" value="ECO:0007669"/>
    <property type="project" value="UniProtKB-KW"/>
</dbReference>
<proteinExistence type="predicted"/>
<feature type="domain" description="Dynamin N-terminal" evidence="8">
    <location>
        <begin position="65"/>
        <end position="219"/>
    </location>
</feature>
<evidence type="ECO:0000259" key="8">
    <source>
        <dbReference type="Pfam" id="PF00350"/>
    </source>
</evidence>
<dbReference type="InterPro" id="IPR027417">
    <property type="entry name" value="P-loop_NTPase"/>
</dbReference>
<dbReference type="AlphaFoldDB" id="A0A1Q5T504"/>
<organism evidence="9 10">
    <name type="scientific">Geobacillus proteiniphilus</name>
    <dbReference type="NCBI Taxonomy" id="860353"/>
    <lineage>
        <taxon>Bacteria</taxon>
        <taxon>Bacillati</taxon>
        <taxon>Bacillota</taxon>
        <taxon>Bacilli</taxon>
        <taxon>Bacillales</taxon>
        <taxon>Anoxybacillaceae</taxon>
        <taxon>Geobacillus</taxon>
    </lineage>
</organism>
<keyword evidence="6" id="KW-0175">Coiled coil</keyword>
<reference evidence="9 10" key="1">
    <citation type="submission" date="2016-11" db="EMBL/GenBank/DDBJ databases">
        <authorList>
            <person name="Kadnikov V."/>
            <person name="Nazina T."/>
        </authorList>
    </citation>
    <scope>NUCLEOTIDE SEQUENCE [LARGE SCALE GENOMIC DNA]</scope>
    <source>
        <strain evidence="9 10">1017</strain>
    </source>
</reference>
<protein>
    <submittedName>
        <fullName evidence="9">Uncharacterized protein Bsub YpbR</fullName>
    </submittedName>
</protein>
<evidence type="ECO:0000256" key="5">
    <source>
        <dbReference type="ARBA" id="ARBA00023136"/>
    </source>
</evidence>
<evidence type="ECO:0000313" key="10">
    <source>
        <dbReference type="Proteomes" id="UP000186030"/>
    </source>
</evidence>
<feature type="coiled-coil region" evidence="6">
    <location>
        <begin position="525"/>
        <end position="552"/>
    </location>
</feature>
<dbReference type="GO" id="GO:0016020">
    <property type="term" value="C:membrane"/>
    <property type="evidence" value="ECO:0007669"/>
    <property type="project" value="UniProtKB-SubCell"/>
</dbReference>
<name>A0A1Q5T504_9BACL</name>
<dbReference type="GO" id="GO:0003924">
    <property type="term" value="F:GTPase activity"/>
    <property type="evidence" value="ECO:0007669"/>
    <property type="project" value="InterPro"/>
</dbReference>
<accession>A0A1Q5T504</accession>
<keyword evidence="4" id="KW-0342">GTP-binding</keyword>
<gene>
    <name evidence="9" type="ORF">BRO54_0942</name>
</gene>
<dbReference type="InterPro" id="IPR045063">
    <property type="entry name" value="Dynamin_N"/>
</dbReference>
<evidence type="ECO:0000256" key="6">
    <source>
        <dbReference type="SAM" id="Coils"/>
    </source>
</evidence>
<dbReference type="Proteomes" id="UP000186030">
    <property type="component" value="Unassembled WGS sequence"/>
</dbReference>
<reference evidence="10" key="2">
    <citation type="submission" date="2017-01" db="EMBL/GenBank/DDBJ databases">
        <title>Genome sequencing and annotation of Geobacillus sp. 1017, a Hydrocarbon-Oxidizing Thermophilic Bacterium Isolated from a Heavy Oil Reservoir (China).</title>
        <authorList>
            <person name="Kadnikov V.V."/>
            <person name="Mardanov A.V."/>
            <person name="Poltaraus A.B."/>
            <person name="Sokolova D.S."/>
            <person name="Semenova E.M."/>
            <person name="Ravin N.V."/>
            <person name="Tourova T.P."/>
            <person name="Nazina T.N."/>
        </authorList>
    </citation>
    <scope>NUCLEOTIDE SEQUENCE [LARGE SCALE GENOMIC DNA]</scope>
    <source>
        <strain evidence="10">1017</strain>
    </source>
</reference>
<dbReference type="Gene3D" id="3.40.50.300">
    <property type="entry name" value="P-loop containing nucleotide triphosphate hydrolases"/>
    <property type="match status" value="2"/>
</dbReference>
<keyword evidence="5" id="KW-0472">Membrane</keyword>
<evidence type="ECO:0000313" key="9">
    <source>
        <dbReference type="EMBL" id="OKO95301.1"/>
    </source>
</evidence>
<keyword evidence="3" id="KW-0378">Hydrolase</keyword>
<dbReference type="SUPFAM" id="SSF52540">
    <property type="entry name" value="P-loop containing nucleoside triphosphate hydrolases"/>
    <property type="match status" value="2"/>
</dbReference>
<feature type="region of interest" description="Disordered" evidence="7">
    <location>
        <begin position="576"/>
        <end position="633"/>
    </location>
</feature>
<dbReference type="InterPro" id="IPR027094">
    <property type="entry name" value="Mitofusin_fam"/>
</dbReference>
<dbReference type="Pfam" id="PF00350">
    <property type="entry name" value="Dynamin_N"/>
    <property type="match status" value="2"/>
</dbReference>
<evidence type="ECO:0000256" key="3">
    <source>
        <dbReference type="ARBA" id="ARBA00022801"/>
    </source>
</evidence>
<comment type="subcellular location">
    <subcellularLocation>
        <location evidence="1">Membrane</location>
    </subcellularLocation>
</comment>